<evidence type="ECO:0000313" key="3">
    <source>
        <dbReference type="Proteomes" id="UP000070544"/>
    </source>
</evidence>
<evidence type="ECO:0000313" key="2">
    <source>
        <dbReference type="EMBL" id="KXS13407.1"/>
    </source>
</evidence>
<dbReference type="EMBL" id="KQ965778">
    <property type="protein sequence ID" value="KXS13407.1"/>
    <property type="molecule type" value="Genomic_DNA"/>
</dbReference>
<name>A0A139A9I3_GONPJ</name>
<accession>A0A139A9I3</accession>
<sequence length="381" mass="39294">MAFSMGARAHRSLRTKVAVFLAGLALGVVQLGVFSDAANADAIIQVTSSSNFCLIMPPGPNLIISDHEYDALSYCLPGGTITSTGGRRIPSGFITAAHYVRTPNNEFAQVSGTYNPAPFGLIPSDQGGQYDSNGPGCGALGCPVGAICQGYSTFIEILGGGEFCVRCCNDNKYCPVDRDTEGCQAVMGGDYGGGFTNGNVGLPSSGTNLPSTDGTPITPPPPPPSTPPPPPPSTPPPPPPSTPPPPPPSSGSPCGSTDYCIDTSTLPTVVSAAAGTYQVTVKIWTATAKDMLVELHQSVSLAIVSNYAFNSIAASTSNAYTTYTFSLTWPALGNPPYNWFVWISPPGAGWAGQIWNQVGGEFVEGERNGLAPIVVGLVLAS</sequence>
<gene>
    <name evidence="2" type="ORF">M427DRAFT_371363</name>
</gene>
<feature type="region of interest" description="Disordered" evidence="1">
    <location>
        <begin position="198"/>
        <end position="256"/>
    </location>
</feature>
<dbReference type="Proteomes" id="UP000070544">
    <property type="component" value="Unassembled WGS sequence"/>
</dbReference>
<dbReference type="OrthoDB" id="2153343at2759"/>
<keyword evidence="3" id="KW-1185">Reference proteome</keyword>
<organism evidence="2 3">
    <name type="scientific">Gonapodya prolifera (strain JEL478)</name>
    <name type="common">Monoblepharis prolifera</name>
    <dbReference type="NCBI Taxonomy" id="1344416"/>
    <lineage>
        <taxon>Eukaryota</taxon>
        <taxon>Fungi</taxon>
        <taxon>Fungi incertae sedis</taxon>
        <taxon>Chytridiomycota</taxon>
        <taxon>Chytridiomycota incertae sedis</taxon>
        <taxon>Monoblepharidomycetes</taxon>
        <taxon>Monoblepharidales</taxon>
        <taxon>Gonapodyaceae</taxon>
        <taxon>Gonapodya</taxon>
    </lineage>
</organism>
<reference evidence="2 3" key="1">
    <citation type="journal article" date="2015" name="Genome Biol. Evol.">
        <title>Phylogenomic analyses indicate that early fungi evolved digesting cell walls of algal ancestors of land plants.</title>
        <authorList>
            <person name="Chang Y."/>
            <person name="Wang S."/>
            <person name="Sekimoto S."/>
            <person name="Aerts A.L."/>
            <person name="Choi C."/>
            <person name="Clum A."/>
            <person name="LaButti K.M."/>
            <person name="Lindquist E.A."/>
            <person name="Yee Ngan C."/>
            <person name="Ohm R.A."/>
            <person name="Salamov A.A."/>
            <person name="Grigoriev I.V."/>
            <person name="Spatafora J.W."/>
            <person name="Berbee M.L."/>
        </authorList>
    </citation>
    <scope>NUCLEOTIDE SEQUENCE [LARGE SCALE GENOMIC DNA]</scope>
    <source>
        <strain evidence="2 3">JEL478</strain>
    </source>
</reference>
<proteinExistence type="predicted"/>
<dbReference type="STRING" id="1344416.A0A139A9I3"/>
<evidence type="ECO:0000256" key="1">
    <source>
        <dbReference type="SAM" id="MobiDB-lite"/>
    </source>
</evidence>
<dbReference type="OMA" id="RYEISYC"/>
<feature type="compositionally biased region" description="Pro residues" evidence="1">
    <location>
        <begin position="217"/>
        <end position="250"/>
    </location>
</feature>
<dbReference type="AlphaFoldDB" id="A0A139A9I3"/>
<protein>
    <submittedName>
        <fullName evidence="2">Uncharacterized protein</fullName>
    </submittedName>
</protein>